<dbReference type="PANTHER" id="PTHR33973">
    <property type="entry name" value="OS07G0153300 PROTEIN"/>
    <property type="match status" value="1"/>
</dbReference>
<organism evidence="2 3">
    <name type="scientific">Lepidopterella palustris CBS 459.81</name>
    <dbReference type="NCBI Taxonomy" id="1314670"/>
    <lineage>
        <taxon>Eukaryota</taxon>
        <taxon>Fungi</taxon>
        <taxon>Dikarya</taxon>
        <taxon>Ascomycota</taxon>
        <taxon>Pezizomycotina</taxon>
        <taxon>Dothideomycetes</taxon>
        <taxon>Pleosporomycetidae</taxon>
        <taxon>Mytilinidiales</taxon>
        <taxon>Argynnaceae</taxon>
        <taxon>Lepidopterella</taxon>
    </lineage>
</organism>
<feature type="transmembrane region" description="Helical" evidence="1">
    <location>
        <begin position="113"/>
        <end position="137"/>
    </location>
</feature>
<feature type="transmembrane region" description="Helical" evidence="1">
    <location>
        <begin position="45"/>
        <end position="67"/>
    </location>
</feature>
<gene>
    <name evidence="2" type="ORF">K432DRAFT_436448</name>
</gene>
<dbReference type="Proteomes" id="UP000250266">
    <property type="component" value="Unassembled WGS sequence"/>
</dbReference>
<protein>
    <recommendedName>
        <fullName evidence="4">DUF1365-domain-containing protein</fullName>
    </recommendedName>
</protein>
<keyword evidence="1" id="KW-1133">Transmembrane helix</keyword>
<dbReference type="InterPro" id="IPR010775">
    <property type="entry name" value="DUF1365"/>
</dbReference>
<feature type="transmembrane region" description="Helical" evidence="1">
    <location>
        <begin position="87"/>
        <end position="106"/>
    </location>
</feature>
<dbReference type="EMBL" id="KV745116">
    <property type="protein sequence ID" value="OCK77580.1"/>
    <property type="molecule type" value="Genomic_DNA"/>
</dbReference>
<proteinExistence type="predicted"/>
<name>A0A8E2E5E8_9PEZI</name>
<dbReference type="AlphaFoldDB" id="A0A8E2E5E8"/>
<keyword evidence="3" id="KW-1185">Reference proteome</keyword>
<accession>A0A8E2E5E8</accession>
<dbReference type="Pfam" id="PF07103">
    <property type="entry name" value="DUF1365"/>
    <property type="match status" value="1"/>
</dbReference>
<evidence type="ECO:0000313" key="3">
    <source>
        <dbReference type="Proteomes" id="UP000250266"/>
    </source>
</evidence>
<keyword evidence="1" id="KW-0472">Membrane</keyword>
<evidence type="ECO:0008006" key="4">
    <source>
        <dbReference type="Google" id="ProtNLM"/>
    </source>
</evidence>
<evidence type="ECO:0000313" key="2">
    <source>
        <dbReference type="EMBL" id="OCK77580.1"/>
    </source>
</evidence>
<reference evidence="2 3" key="1">
    <citation type="journal article" date="2016" name="Nat. Commun.">
        <title>Ectomycorrhizal ecology is imprinted in the genome of the dominant symbiotic fungus Cenococcum geophilum.</title>
        <authorList>
            <consortium name="DOE Joint Genome Institute"/>
            <person name="Peter M."/>
            <person name="Kohler A."/>
            <person name="Ohm R.A."/>
            <person name="Kuo A."/>
            <person name="Krutzmann J."/>
            <person name="Morin E."/>
            <person name="Arend M."/>
            <person name="Barry K.W."/>
            <person name="Binder M."/>
            <person name="Choi C."/>
            <person name="Clum A."/>
            <person name="Copeland A."/>
            <person name="Grisel N."/>
            <person name="Haridas S."/>
            <person name="Kipfer T."/>
            <person name="LaButti K."/>
            <person name="Lindquist E."/>
            <person name="Lipzen A."/>
            <person name="Maire R."/>
            <person name="Meier B."/>
            <person name="Mihaltcheva S."/>
            <person name="Molinier V."/>
            <person name="Murat C."/>
            <person name="Poggeler S."/>
            <person name="Quandt C.A."/>
            <person name="Sperisen C."/>
            <person name="Tritt A."/>
            <person name="Tisserant E."/>
            <person name="Crous P.W."/>
            <person name="Henrissat B."/>
            <person name="Nehls U."/>
            <person name="Egli S."/>
            <person name="Spatafora J.W."/>
            <person name="Grigoriev I.V."/>
            <person name="Martin F.M."/>
        </authorList>
    </citation>
    <scope>NUCLEOTIDE SEQUENCE [LARGE SCALE GENOMIC DNA]</scope>
    <source>
        <strain evidence="2 3">CBS 459.81</strain>
    </source>
</reference>
<dbReference type="OrthoDB" id="3340520at2759"/>
<evidence type="ECO:0000256" key="1">
    <source>
        <dbReference type="SAM" id="Phobius"/>
    </source>
</evidence>
<sequence>MINTIVFDEFALSISEPPCGKRASGAFEATTRPLIKIFSFELSDVLFLIFVPIARPRWSFFVLYTFWHWLKNWRADAGDSTALQDEIILLAVIVYSWRVVLLDWIVEQQVENISLYFSFWPVATIILFSVVVIAGIFKAISHMRGFRKSDEQLDALVSKKPRTEADRSRLESHLKPLLFPCRTTHLRMFPKRHSFDYSYLLVGIPIPWNGRRGGLISAAVIDEWGNGTNSGWLQVRAEDHLGRSDNELGLDGKLRAFLNDQGIKEDEWHHAYLVTAPRFLGYVFNPVSFWYIYGHEQDLKMMILEVNNTFDERRMYFLRTPSGNRLSEAEGTNGPYKNPNPVLTEKKYTQTWSKDFHVSPFNSRKGSYTLKAVDPFHHGGRIVEIDNTIILKSSKNHAKLVARVFSCDLPQDPTSLTAWESLSFVAAWWWVGLVTFPRILREAAKIYFKRKLHVWVRPEVALSTEQKRTELNYLSSLVDRTTEPLQVTYKPGIPDELEIRILTPFFYSRFIHYARTSEAFDRECLCTDQNNRTLWISNPEILSMLLPKSSAATKADTGPLDGARWALLRNLRCAPTAPAYPITPAESPPDLAEDIPPLPFSDLDRFVRQSCEDAWVYRRLVVKIFLAQRFAFGFTEAITAADAFVRLLLILMAPEVLYRQVLGYPNSDSSCWEKIAGFLVALVCANAVHAWAFIKGWRWRHREEDDDVEQEA</sequence>
<keyword evidence="1" id="KW-0812">Transmembrane</keyword>
<dbReference type="PANTHER" id="PTHR33973:SF4">
    <property type="entry name" value="OS07G0153300 PROTEIN"/>
    <property type="match status" value="1"/>
</dbReference>